<feature type="binding site" evidence="5 7">
    <location>
        <position position="224"/>
    </location>
    <ligand>
        <name>substrate</name>
    </ligand>
</feature>
<dbReference type="InterPro" id="IPR017950">
    <property type="entry name" value="Urease_AS"/>
</dbReference>
<dbReference type="PANTHER" id="PTHR43440:SF1">
    <property type="entry name" value="UREASE"/>
    <property type="match status" value="1"/>
</dbReference>
<evidence type="ECO:0000256" key="8">
    <source>
        <dbReference type="RuleBase" id="RU000510"/>
    </source>
</evidence>
<feature type="binding site" evidence="5">
    <location>
        <position position="365"/>
    </location>
    <ligand>
        <name>Ni(2+)</name>
        <dbReference type="ChEBI" id="CHEBI:49786"/>
        <label>1</label>
    </ligand>
</feature>
<feature type="binding site" evidence="5">
    <location>
        <position position="251"/>
    </location>
    <ligand>
        <name>Ni(2+)</name>
        <dbReference type="ChEBI" id="CHEBI:49786"/>
        <label>2</label>
    </ligand>
</feature>
<comment type="catalytic activity">
    <reaction evidence="5 8">
        <text>urea + 2 H2O + H(+) = hydrogencarbonate + 2 NH4(+)</text>
        <dbReference type="Rhea" id="RHEA:20557"/>
        <dbReference type="ChEBI" id="CHEBI:15377"/>
        <dbReference type="ChEBI" id="CHEBI:15378"/>
        <dbReference type="ChEBI" id="CHEBI:16199"/>
        <dbReference type="ChEBI" id="CHEBI:17544"/>
        <dbReference type="ChEBI" id="CHEBI:28938"/>
        <dbReference type="EC" id="3.5.1.5"/>
    </reaction>
</comment>
<dbReference type="InterPro" id="IPR050112">
    <property type="entry name" value="Urease_alpha_subunit"/>
</dbReference>
<feature type="binding site" evidence="5">
    <location>
        <position position="277"/>
    </location>
    <ligand>
        <name>Ni(2+)</name>
        <dbReference type="ChEBI" id="CHEBI:49786"/>
        <label>2</label>
    </ligand>
</feature>
<comment type="caution">
    <text evidence="11">The sequence shown here is derived from an EMBL/GenBank/DDBJ whole genome shotgun (WGS) entry which is preliminary data.</text>
</comment>
<gene>
    <name evidence="5 11" type="primary">ureC</name>
    <name evidence="11" type="ORF">HXX02_05410</name>
</gene>
<dbReference type="Gene3D" id="3.20.20.140">
    <property type="entry name" value="Metal-dependent hydrolases"/>
    <property type="match status" value="1"/>
</dbReference>
<feature type="binding site" description="via carbamate group" evidence="5">
    <location>
        <position position="222"/>
    </location>
    <ligand>
        <name>Ni(2+)</name>
        <dbReference type="ChEBI" id="CHEBI:49786"/>
        <label>2</label>
    </ligand>
</feature>
<evidence type="ECO:0000313" key="12">
    <source>
        <dbReference type="Proteomes" id="UP001205566"/>
    </source>
</evidence>
<dbReference type="Pfam" id="PF01979">
    <property type="entry name" value="Amidohydro_1"/>
    <property type="match status" value="1"/>
</dbReference>
<dbReference type="SUPFAM" id="SSF51338">
    <property type="entry name" value="Composite domain of metallo-dependent hydrolases"/>
    <property type="match status" value="2"/>
</dbReference>
<dbReference type="InterPro" id="IPR011059">
    <property type="entry name" value="Metal-dep_hydrolase_composite"/>
</dbReference>
<dbReference type="PROSITE" id="PS01120">
    <property type="entry name" value="UREASE_1"/>
    <property type="match status" value="1"/>
</dbReference>
<reference evidence="11" key="1">
    <citation type="thesis" date="2020" institute="Technische Universitat Dresden" country="Dresden, Germany">
        <title>The Agarolytic System of Microbulbifer elongatus PORT2, Isolated from Batu Karas, Pangandaran West Java Indonesia.</title>
        <authorList>
            <person name="Anggraeni S.R."/>
        </authorList>
    </citation>
    <scope>NUCLEOTIDE SEQUENCE</scope>
    <source>
        <strain evidence="11">PORT2</strain>
    </source>
</reference>
<keyword evidence="5 7" id="KW-0963">Cytoplasm</keyword>
<organism evidence="11 12">
    <name type="scientific">Microbulbifer elongatus</name>
    <dbReference type="NCBI Taxonomy" id="86173"/>
    <lineage>
        <taxon>Bacteria</taxon>
        <taxon>Pseudomonadati</taxon>
        <taxon>Pseudomonadota</taxon>
        <taxon>Gammaproteobacteria</taxon>
        <taxon>Cellvibrionales</taxon>
        <taxon>Microbulbiferaceae</taxon>
        <taxon>Microbulbifer</taxon>
    </lineage>
</organism>
<dbReference type="EC" id="3.5.1.5" evidence="5 6"/>
<dbReference type="GO" id="GO:0009039">
    <property type="term" value="F:urease activity"/>
    <property type="evidence" value="ECO:0007669"/>
    <property type="project" value="UniProtKB-EC"/>
</dbReference>
<dbReference type="NCBIfam" id="NF009686">
    <property type="entry name" value="PRK13207.1"/>
    <property type="match status" value="1"/>
</dbReference>
<evidence type="ECO:0000256" key="2">
    <source>
        <dbReference type="ARBA" id="ARBA00022596"/>
    </source>
</evidence>
<dbReference type="PROSITE" id="PS51368">
    <property type="entry name" value="UREASE_3"/>
    <property type="match status" value="1"/>
</dbReference>
<dbReference type="RefSeq" id="WP_255873689.1">
    <property type="nucleotide sequence ID" value="NZ_JACASI010000014.1"/>
</dbReference>
<keyword evidence="2 5" id="KW-0533">Nickel</keyword>
<dbReference type="InterPro" id="IPR032466">
    <property type="entry name" value="Metal_Hydrolase"/>
</dbReference>
<comment type="similarity">
    <text evidence="5 9">Belongs to the metallo-dependent hydrolases superfamily. Urease alpha subunit family.</text>
</comment>
<dbReference type="Pfam" id="PF00449">
    <property type="entry name" value="Urease_alpha"/>
    <property type="match status" value="1"/>
</dbReference>
<dbReference type="NCBIfam" id="TIGR01792">
    <property type="entry name" value="urease_alph"/>
    <property type="match status" value="1"/>
</dbReference>
<accession>A0ABT1NYF9</accession>
<feature type="binding site" description="via carbamate group" evidence="5">
    <location>
        <position position="222"/>
    </location>
    <ligand>
        <name>Ni(2+)</name>
        <dbReference type="ChEBI" id="CHEBI:49786"/>
        <label>1</label>
    </ligand>
</feature>
<dbReference type="EMBL" id="JACASI010000014">
    <property type="protein sequence ID" value="MCQ3828873.1"/>
    <property type="molecule type" value="Genomic_DNA"/>
</dbReference>
<keyword evidence="4 5" id="KW-0378">Hydrolase</keyword>
<dbReference type="InterPro" id="IPR006680">
    <property type="entry name" value="Amidohydro-rel"/>
</dbReference>
<dbReference type="PROSITE" id="PS00145">
    <property type="entry name" value="UREASE_2"/>
    <property type="match status" value="1"/>
</dbReference>
<dbReference type="CDD" id="cd00375">
    <property type="entry name" value="Urease_alpha"/>
    <property type="match status" value="1"/>
</dbReference>
<proteinExistence type="inferred from homology"/>
<comment type="subunit">
    <text evidence="5">Heterotrimer of UreA (gamma), UreB (beta) and UreC (alpha) subunits. Three heterotrimers associate to form the active enzyme.</text>
</comment>
<feature type="modified residue" description="N6-carboxylysine" evidence="5">
    <location>
        <position position="222"/>
    </location>
</feature>
<feature type="binding site" evidence="5">
    <location>
        <position position="139"/>
    </location>
    <ligand>
        <name>Ni(2+)</name>
        <dbReference type="ChEBI" id="CHEBI:49786"/>
        <label>1</label>
    </ligand>
</feature>
<dbReference type="NCBIfam" id="NF009685">
    <property type="entry name" value="PRK13206.1"/>
    <property type="match status" value="1"/>
</dbReference>
<evidence type="ECO:0000256" key="5">
    <source>
        <dbReference type="HAMAP-Rule" id="MF_01953"/>
    </source>
</evidence>
<dbReference type="PANTHER" id="PTHR43440">
    <property type="entry name" value="UREASE"/>
    <property type="match status" value="1"/>
</dbReference>
<protein>
    <recommendedName>
        <fullName evidence="5 6">Urease subunit alpha</fullName>
        <ecNumber evidence="5 6">3.5.1.5</ecNumber>
    </recommendedName>
    <alternativeName>
        <fullName evidence="5">Urea amidohydrolase subunit alpha</fullName>
    </alternativeName>
</protein>
<dbReference type="Gene3D" id="2.30.40.10">
    <property type="entry name" value="Urease, subunit C, domain 1"/>
    <property type="match status" value="1"/>
</dbReference>
<keyword evidence="12" id="KW-1185">Reference proteome</keyword>
<evidence type="ECO:0000256" key="7">
    <source>
        <dbReference type="PROSITE-ProRule" id="PRU00700"/>
    </source>
</evidence>
<name>A0ABT1NYF9_9GAMM</name>
<sequence>MSRKGRAHMDRESYAQMFGPTTGDRVRLADTELWLQVEKDLTRYGDEVKFGGGKVIRDGMGQSQRPSAETPDLVITNALILDHWGVVKADVAVKDGRICGIGKAGNPDVQEGVEIIIGPGTEIIAGEGSILTAGAIDAHIHFICPQQVEEALMSGVTTMIGGGTGPATGTNATTCTPGPWNIGKMLQATDRLPMNFGFLGKGNASLPEAIEEQLQAGACGLKLHEDWGTTPASIDCCLTVAEKYDVQVAIHTDTLNESGFVDDTLRAFKGRAIHTYHTEGAGGGHAPDIIKACASSNVLPSSTNPTRPYTINTVDEHLDMLMVCHHLDTSIPEDIAFADSRIRKETIAAEDLFHDLGAFSMIASDSQAMGRVGEVVTRTWQTAHKMKVQRGTLAEDRSGDAAGADNFRARRYIAKYTINPAITHGIAHEVGSVEVGKLADLVLWKPAFFGIKPSLILKGGMIAAAPMGDPNASIPTPQPVHYRPMFGALGIAAAKTSLTFVSQAAMQNKVAEQLGLLRTLAPCKNTRTISKKDMILNDWQPDVSVDPQTYEVRADGELLTCEPATELPLAQRYCLF</sequence>
<evidence type="ECO:0000256" key="4">
    <source>
        <dbReference type="ARBA" id="ARBA00022801"/>
    </source>
</evidence>
<feature type="domain" description="Urease" evidence="10">
    <location>
        <begin position="134"/>
        <end position="576"/>
    </location>
</feature>
<keyword evidence="3 5" id="KW-0479">Metal-binding</keyword>
<evidence type="ECO:0000256" key="3">
    <source>
        <dbReference type="ARBA" id="ARBA00022723"/>
    </source>
</evidence>
<dbReference type="HAMAP" id="MF_01953">
    <property type="entry name" value="Urease_alpha"/>
    <property type="match status" value="1"/>
</dbReference>
<comment type="PTM">
    <text evidence="5">Carboxylation allows a single lysine to coordinate two nickel ions.</text>
</comment>
<dbReference type="InterPro" id="IPR011612">
    <property type="entry name" value="Urease_alpha_N_dom"/>
</dbReference>
<comment type="cofactor">
    <cofactor evidence="5 8">
        <name>Ni cation</name>
        <dbReference type="ChEBI" id="CHEBI:25516"/>
    </cofactor>
    <text evidence="5 8">Binds 2 nickel ions per subunit.</text>
</comment>
<feature type="active site" description="Proton donor" evidence="5 7">
    <location>
        <position position="325"/>
    </location>
</feature>
<dbReference type="InterPro" id="IPR005848">
    <property type="entry name" value="Urease_asu"/>
</dbReference>
<feature type="binding site" evidence="5">
    <location>
        <position position="141"/>
    </location>
    <ligand>
        <name>Ni(2+)</name>
        <dbReference type="ChEBI" id="CHEBI:49786"/>
        <label>1</label>
    </ligand>
</feature>
<comment type="subcellular location">
    <subcellularLocation>
        <location evidence="5 7">Cytoplasm</location>
    </subcellularLocation>
</comment>
<evidence type="ECO:0000259" key="10">
    <source>
        <dbReference type="PROSITE" id="PS51368"/>
    </source>
</evidence>
<evidence type="ECO:0000256" key="1">
    <source>
        <dbReference type="ARBA" id="ARBA00004897"/>
    </source>
</evidence>
<comment type="pathway">
    <text evidence="1 5">Nitrogen metabolism; urea degradation; CO(2) and NH(3) from urea (urease route): step 1/1.</text>
</comment>
<evidence type="ECO:0000256" key="6">
    <source>
        <dbReference type="NCBIfam" id="TIGR01792"/>
    </source>
</evidence>
<dbReference type="InterPro" id="IPR029754">
    <property type="entry name" value="Urease_Ni-bd"/>
</dbReference>
<dbReference type="SUPFAM" id="SSF51556">
    <property type="entry name" value="Metallo-dependent hydrolases"/>
    <property type="match status" value="1"/>
</dbReference>
<evidence type="ECO:0000313" key="11">
    <source>
        <dbReference type="EMBL" id="MCQ3828873.1"/>
    </source>
</evidence>
<dbReference type="Proteomes" id="UP001205566">
    <property type="component" value="Unassembled WGS sequence"/>
</dbReference>
<evidence type="ECO:0000256" key="9">
    <source>
        <dbReference type="RuleBase" id="RU004158"/>
    </source>
</evidence>
<dbReference type="PRINTS" id="PR01752">
    <property type="entry name" value="UREASE"/>
</dbReference>
<dbReference type="InterPro" id="IPR017951">
    <property type="entry name" value="Urease_asu_c"/>
</dbReference>